<dbReference type="EMBL" id="QXFU01000489">
    <property type="protein sequence ID" value="KAE9032306.1"/>
    <property type="molecule type" value="Genomic_DNA"/>
</dbReference>
<organism evidence="1 2">
    <name type="scientific">Phytophthora rubi</name>
    <dbReference type="NCBI Taxonomy" id="129364"/>
    <lineage>
        <taxon>Eukaryota</taxon>
        <taxon>Sar</taxon>
        <taxon>Stramenopiles</taxon>
        <taxon>Oomycota</taxon>
        <taxon>Peronosporomycetes</taxon>
        <taxon>Peronosporales</taxon>
        <taxon>Peronosporaceae</taxon>
        <taxon>Phytophthora</taxon>
    </lineage>
</organism>
<reference evidence="1 2" key="1">
    <citation type="submission" date="2018-09" db="EMBL/GenBank/DDBJ databases">
        <title>Genomic investigation of the strawberry pathogen Phytophthora fragariae indicates pathogenicity is determined by transcriptional variation in three key races.</title>
        <authorList>
            <person name="Adams T.M."/>
            <person name="Armitage A.D."/>
            <person name="Sobczyk M.K."/>
            <person name="Bates H.J."/>
            <person name="Dunwell J.M."/>
            <person name="Nellist C.F."/>
            <person name="Harrison R.J."/>
        </authorList>
    </citation>
    <scope>NUCLEOTIDE SEQUENCE [LARGE SCALE GENOMIC DNA]</scope>
    <source>
        <strain evidence="1 2">SCRP324</strain>
    </source>
</reference>
<name>A0A6A3MST3_9STRA</name>
<gene>
    <name evidence="1" type="ORF">PR002_g9250</name>
</gene>
<accession>A0A6A3MST3</accession>
<proteinExistence type="predicted"/>
<evidence type="ECO:0000313" key="2">
    <source>
        <dbReference type="Proteomes" id="UP000435112"/>
    </source>
</evidence>
<sequence length="217" mass="23397">MTWVFSSVLALMARPRPRTAISTMKMQVGTEAPACCTKRMPASHVVHEQNAVVLVDGVRLDVQVSLLSHLYPLKYSIVSLTLGILSGLRSMQTRVWKSAPRYAANRKPRASKQPMAFTSFMKGTTTCTKWSKVSCSFSGLASRPLTSKNSTPLRGTTASHGSAAAPPSWAWGSLPSDILLGVLLARVVVASIRGTSTTKALNSGWFTSVAIQRFTAK</sequence>
<comment type="caution">
    <text evidence="1">The sequence shown here is derived from an EMBL/GenBank/DDBJ whole genome shotgun (WGS) entry which is preliminary data.</text>
</comment>
<dbReference type="Proteomes" id="UP000435112">
    <property type="component" value="Unassembled WGS sequence"/>
</dbReference>
<dbReference type="AlphaFoldDB" id="A0A6A3MST3"/>
<protein>
    <submittedName>
        <fullName evidence="1">Uncharacterized protein</fullName>
    </submittedName>
</protein>
<evidence type="ECO:0000313" key="1">
    <source>
        <dbReference type="EMBL" id="KAE9032306.1"/>
    </source>
</evidence>